<accession>A0A226EI89</accession>
<dbReference type="SUPFAM" id="SSF55797">
    <property type="entry name" value="PR-1-like"/>
    <property type="match status" value="1"/>
</dbReference>
<dbReference type="EMBL" id="LNIX01000003">
    <property type="protein sequence ID" value="OXA57139.1"/>
    <property type="molecule type" value="Genomic_DNA"/>
</dbReference>
<dbReference type="SMART" id="SM00198">
    <property type="entry name" value="SCP"/>
    <property type="match status" value="1"/>
</dbReference>
<reference evidence="3 4" key="1">
    <citation type="submission" date="2015-12" db="EMBL/GenBank/DDBJ databases">
        <title>The genome of Folsomia candida.</title>
        <authorList>
            <person name="Faddeeva A."/>
            <person name="Derks M.F."/>
            <person name="Anvar Y."/>
            <person name="Smit S."/>
            <person name="Van Straalen N."/>
            <person name="Roelofs D."/>
        </authorList>
    </citation>
    <scope>NUCLEOTIDE SEQUENCE [LARGE SCALE GENOMIC DNA]</scope>
    <source>
        <strain evidence="3 4">VU population</strain>
        <tissue evidence="3">Whole body</tissue>
    </source>
</reference>
<gene>
    <name evidence="3" type="ORF">Fcan01_07384</name>
</gene>
<comment type="caution">
    <text evidence="3">The sequence shown here is derived from an EMBL/GenBank/DDBJ whole genome shotgun (WGS) entry which is preliminary data.</text>
</comment>
<evidence type="ECO:0000313" key="4">
    <source>
        <dbReference type="Proteomes" id="UP000198287"/>
    </source>
</evidence>
<dbReference type="Proteomes" id="UP000198287">
    <property type="component" value="Unassembled WGS sequence"/>
</dbReference>
<keyword evidence="1" id="KW-0732">Signal</keyword>
<dbReference type="OrthoDB" id="337038at2759"/>
<evidence type="ECO:0000259" key="2">
    <source>
        <dbReference type="SMART" id="SM00198"/>
    </source>
</evidence>
<organism evidence="3 4">
    <name type="scientific">Folsomia candida</name>
    <name type="common">Springtail</name>
    <dbReference type="NCBI Taxonomy" id="158441"/>
    <lineage>
        <taxon>Eukaryota</taxon>
        <taxon>Metazoa</taxon>
        <taxon>Ecdysozoa</taxon>
        <taxon>Arthropoda</taxon>
        <taxon>Hexapoda</taxon>
        <taxon>Collembola</taxon>
        <taxon>Entomobryomorpha</taxon>
        <taxon>Isotomoidea</taxon>
        <taxon>Isotomidae</taxon>
        <taxon>Proisotominae</taxon>
        <taxon>Folsomia</taxon>
    </lineage>
</organism>
<keyword evidence="4" id="KW-1185">Reference proteome</keyword>
<evidence type="ECO:0000256" key="1">
    <source>
        <dbReference type="SAM" id="SignalP"/>
    </source>
</evidence>
<feature type="domain" description="SCP" evidence="2">
    <location>
        <begin position="151"/>
        <end position="297"/>
    </location>
</feature>
<sequence>MQKFLVQKMPMLYFHIFVSIFLTLQNINPILTQAGANCDPLQAKGTNVLCTPPPGFVPSPTDCSQESVPGTIASYACRNPRGEVLRGWLNCTNEGYWISTTSSGNNSLCNLDAAIINIQSPDVAVAFGPPGFTTPTPDTKLLQTDFKFLNDFEKVGLQLHNVFRRNHGVPFIAMAPLMNEVAQDLADFIAFGNSSTINADRKLSLVNSTSNIEMNWYLQQPASLNPVESVSNAVQSWYSTGFPEYDWNNVGNNLDKGNVLSFSRVIWKSTKFVGIGVTNFNDVTFVAAIYTPGRHIGSTDPIQEFQSNVLPIKIGSG</sequence>
<proteinExistence type="predicted"/>
<name>A0A226EI89_FOLCA</name>
<dbReference type="InterPro" id="IPR035940">
    <property type="entry name" value="CAP_sf"/>
</dbReference>
<evidence type="ECO:0000313" key="3">
    <source>
        <dbReference type="EMBL" id="OXA57139.1"/>
    </source>
</evidence>
<dbReference type="Gene3D" id="3.40.33.10">
    <property type="entry name" value="CAP"/>
    <property type="match status" value="1"/>
</dbReference>
<feature type="chain" id="PRO_5013121658" evidence="1">
    <location>
        <begin position="33"/>
        <end position="317"/>
    </location>
</feature>
<feature type="signal peptide" evidence="1">
    <location>
        <begin position="1"/>
        <end position="32"/>
    </location>
</feature>
<dbReference type="AlphaFoldDB" id="A0A226EI89"/>
<protein>
    <submittedName>
        <fullName evidence="3">Golgi-associated plant pathogenesis-related protein 1</fullName>
    </submittedName>
</protein>
<dbReference type="InterPro" id="IPR014044">
    <property type="entry name" value="CAP_dom"/>
</dbReference>
<dbReference type="Pfam" id="PF00188">
    <property type="entry name" value="CAP"/>
    <property type="match status" value="1"/>
</dbReference>